<dbReference type="AlphaFoldDB" id="A0A642V8Q0"/>
<keyword evidence="3" id="KW-0813">Transport</keyword>
<proteinExistence type="inferred from homology"/>
<dbReference type="EMBL" id="SWFS01000097">
    <property type="protein sequence ID" value="KAA8916492.1"/>
    <property type="molecule type" value="Genomic_DNA"/>
</dbReference>
<comment type="caution">
    <text evidence="14">The sequence shown here is derived from an EMBL/GenBank/DDBJ whole genome shotgun (WGS) entry which is preliminary data.</text>
</comment>
<keyword evidence="10" id="KW-0406">Ion transport</keyword>
<dbReference type="InterPro" id="IPR013121">
    <property type="entry name" value="Fe_red_NAD-bd_6"/>
</dbReference>
<dbReference type="InterPro" id="IPR013130">
    <property type="entry name" value="Fe3_Rdtase_TM_dom"/>
</dbReference>
<feature type="transmembrane region" description="Helical" evidence="12">
    <location>
        <begin position="254"/>
        <end position="271"/>
    </location>
</feature>
<dbReference type="GO" id="GO:0006826">
    <property type="term" value="P:iron ion transport"/>
    <property type="evidence" value="ECO:0007669"/>
    <property type="project" value="TreeGrafter"/>
</dbReference>
<dbReference type="Pfam" id="PF08030">
    <property type="entry name" value="NAD_binding_6"/>
    <property type="match status" value="1"/>
</dbReference>
<dbReference type="Pfam" id="PF01794">
    <property type="entry name" value="Ferric_reduct"/>
    <property type="match status" value="1"/>
</dbReference>
<dbReference type="SFLD" id="SFLDS00052">
    <property type="entry name" value="Ferric_Reductase_Domain"/>
    <property type="match status" value="1"/>
</dbReference>
<keyword evidence="4" id="KW-0285">Flavoprotein</keyword>
<dbReference type="GO" id="GO:0005886">
    <property type="term" value="C:plasma membrane"/>
    <property type="evidence" value="ECO:0007669"/>
    <property type="project" value="TreeGrafter"/>
</dbReference>
<evidence type="ECO:0000259" key="13">
    <source>
        <dbReference type="PROSITE" id="PS51384"/>
    </source>
</evidence>
<evidence type="ECO:0000256" key="11">
    <source>
        <dbReference type="ARBA" id="ARBA00023136"/>
    </source>
</evidence>
<dbReference type="InterPro" id="IPR013112">
    <property type="entry name" value="FAD-bd_8"/>
</dbReference>
<evidence type="ECO:0000256" key="9">
    <source>
        <dbReference type="ARBA" id="ARBA00023002"/>
    </source>
</evidence>
<evidence type="ECO:0000256" key="6">
    <source>
        <dbReference type="ARBA" id="ARBA00022827"/>
    </source>
</evidence>
<feature type="transmembrane region" description="Helical" evidence="12">
    <location>
        <begin position="183"/>
        <end position="204"/>
    </location>
</feature>
<evidence type="ECO:0000256" key="10">
    <source>
        <dbReference type="ARBA" id="ARBA00023065"/>
    </source>
</evidence>
<dbReference type="SFLD" id="SFLDG01168">
    <property type="entry name" value="Ferric_reductase_subgroup_(FRE"/>
    <property type="match status" value="1"/>
</dbReference>
<comment type="similarity">
    <text evidence="2">Belongs to the ferric reductase (FRE) family.</text>
</comment>
<evidence type="ECO:0000313" key="15">
    <source>
        <dbReference type="Proteomes" id="UP000761534"/>
    </source>
</evidence>
<feature type="transmembrane region" description="Helical" evidence="12">
    <location>
        <begin position="283"/>
        <end position="300"/>
    </location>
</feature>
<dbReference type="GO" id="GO:0006879">
    <property type="term" value="P:intracellular iron ion homeostasis"/>
    <property type="evidence" value="ECO:0007669"/>
    <property type="project" value="TreeGrafter"/>
</dbReference>
<feature type="domain" description="FAD-binding FR-type" evidence="13">
    <location>
        <begin position="295"/>
        <end position="418"/>
    </location>
</feature>
<evidence type="ECO:0000313" key="14">
    <source>
        <dbReference type="EMBL" id="KAA8916492.1"/>
    </source>
</evidence>
<organism evidence="14 15">
    <name type="scientific">Trichomonascus ciferrii</name>
    <dbReference type="NCBI Taxonomy" id="44093"/>
    <lineage>
        <taxon>Eukaryota</taxon>
        <taxon>Fungi</taxon>
        <taxon>Dikarya</taxon>
        <taxon>Ascomycota</taxon>
        <taxon>Saccharomycotina</taxon>
        <taxon>Dipodascomycetes</taxon>
        <taxon>Dipodascales</taxon>
        <taxon>Trichomonascaceae</taxon>
        <taxon>Trichomonascus</taxon>
        <taxon>Trichomonascus ciferrii complex</taxon>
    </lineage>
</organism>
<dbReference type="Pfam" id="PF08022">
    <property type="entry name" value="FAD_binding_8"/>
    <property type="match status" value="1"/>
</dbReference>
<sequence length="608" mass="68803">MQPLRVQNGVTYNCTDIGSAHFEMGHQESQAMLPWEDATKYARWTMWFVIVTVFILMMKRGANLLADHRNKNAKSFYIPLRSSLTAICRFIGYRRLPQFVTKYTIFPSSVGIVLYVLAGLLFLLCICFIPHFWYRTCFKFGSPPMAVRAGLISNALTPVIFALSGKVNVVTALTGVSYEKLNIFHAASAWTSFLFAWIHAVPFLVQPVWEGGYGWLNHFFTTSIYDISGTVATILLTILCLCSLGTIRENFYEVFLHVHWPTAIAYLGVLFWHDGQSLESWSYLWGTLAVYAAGLLYRYFKKTNYLQLRGNWFTNDTASITVLPDRAVEISIFSRLPIRWLPGEHIFIRFLSIEPLSNHPFTLAGLPEYDKTSRFTKMRLIARPYSGFTKKLFEQASNKLTQSQKVLWDGPYGGVDRDVLSFDDVFLICSGSGSTAVIPFLKYIALELSKGRKLPVKRIRVLWCVRYLEAFEWFRKDIEDAFNLLPDPSIAQFHLHVTGGRAPTDHPSASDVTEKKIDEATSSASSATNTFPSNISILHSRASIKTKLTDWSSQSGTRTIIISSGCQSVRNDTANTAASLQKRILLRQKSDTGSTAKEIYLHTETFGW</sequence>
<evidence type="ECO:0000256" key="12">
    <source>
        <dbReference type="SAM" id="Phobius"/>
    </source>
</evidence>
<evidence type="ECO:0000256" key="8">
    <source>
        <dbReference type="ARBA" id="ARBA00022989"/>
    </source>
</evidence>
<dbReference type="PROSITE" id="PS51384">
    <property type="entry name" value="FAD_FR"/>
    <property type="match status" value="1"/>
</dbReference>
<dbReference type="SUPFAM" id="SSF52343">
    <property type="entry name" value="Ferredoxin reductase-like, C-terminal NADP-linked domain"/>
    <property type="match status" value="1"/>
</dbReference>
<feature type="transmembrane region" description="Helical" evidence="12">
    <location>
        <begin position="41"/>
        <end position="58"/>
    </location>
</feature>
<evidence type="ECO:0000256" key="3">
    <source>
        <dbReference type="ARBA" id="ARBA00022448"/>
    </source>
</evidence>
<comment type="subcellular location">
    <subcellularLocation>
        <location evidence="1">Membrane</location>
        <topology evidence="1">Multi-pass membrane protein</topology>
    </subcellularLocation>
</comment>
<feature type="transmembrane region" description="Helical" evidence="12">
    <location>
        <begin position="112"/>
        <end position="133"/>
    </location>
</feature>
<dbReference type="GO" id="GO:0000293">
    <property type="term" value="F:ferric-chelate reductase activity"/>
    <property type="evidence" value="ECO:0007669"/>
    <property type="project" value="UniProtKB-ARBA"/>
</dbReference>
<dbReference type="VEuPathDB" id="FungiDB:TRICI_001355"/>
<feature type="transmembrane region" description="Helical" evidence="12">
    <location>
        <begin position="145"/>
        <end position="163"/>
    </location>
</feature>
<name>A0A642V8Q0_9ASCO</name>
<dbReference type="InterPro" id="IPR051410">
    <property type="entry name" value="Ferric/Cupric_Reductase"/>
</dbReference>
<evidence type="ECO:0000256" key="1">
    <source>
        <dbReference type="ARBA" id="ARBA00004141"/>
    </source>
</evidence>
<dbReference type="Proteomes" id="UP000761534">
    <property type="component" value="Unassembled WGS sequence"/>
</dbReference>
<evidence type="ECO:0000256" key="5">
    <source>
        <dbReference type="ARBA" id="ARBA00022692"/>
    </source>
</evidence>
<dbReference type="PANTHER" id="PTHR32361">
    <property type="entry name" value="FERRIC/CUPRIC REDUCTASE TRANSMEMBRANE COMPONENT"/>
    <property type="match status" value="1"/>
</dbReference>
<reference evidence="14" key="1">
    <citation type="journal article" date="2019" name="G3 (Bethesda)">
        <title>Genome Assemblies of Two Rare Opportunistic Yeast Pathogens: Diutina rugosa (syn. Candida rugosa) and Trichomonascus ciferrii (syn. Candida ciferrii).</title>
        <authorList>
            <person name="Mixao V."/>
            <person name="Saus E."/>
            <person name="Hansen A.P."/>
            <person name="Lass-Florl C."/>
            <person name="Gabaldon T."/>
        </authorList>
    </citation>
    <scope>NUCLEOTIDE SEQUENCE</scope>
    <source>
        <strain evidence="14">CBS 4856</strain>
    </source>
</reference>
<dbReference type="InterPro" id="IPR017927">
    <property type="entry name" value="FAD-bd_FR_type"/>
</dbReference>
<dbReference type="OrthoDB" id="17725at2759"/>
<keyword evidence="6" id="KW-0274">FAD</keyword>
<dbReference type="CDD" id="cd06186">
    <property type="entry name" value="NOX_Duox_like_FAD_NADP"/>
    <property type="match status" value="1"/>
</dbReference>
<accession>A0A642V8Q0</accession>
<evidence type="ECO:0000256" key="4">
    <source>
        <dbReference type="ARBA" id="ARBA00022630"/>
    </source>
</evidence>
<gene>
    <name evidence="14" type="ORF">TRICI_001355</name>
</gene>
<dbReference type="GO" id="GO:0015677">
    <property type="term" value="P:copper ion import"/>
    <property type="evidence" value="ECO:0007669"/>
    <property type="project" value="TreeGrafter"/>
</dbReference>
<feature type="transmembrane region" description="Helical" evidence="12">
    <location>
        <begin position="224"/>
        <end position="247"/>
    </location>
</feature>
<keyword evidence="8 12" id="KW-1133">Transmembrane helix</keyword>
<keyword evidence="7" id="KW-0249">Electron transport</keyword>
<dbReference type="InterPro" id="IPR039261">
    <property type="entry name" value="FNR_nucleotide-bd"/>
</dbReference>
<evidence type="ECO:0000256" key="2">
    <source>
        <dbReference type="ARBA" id="ARBA00006278"/>
    </source>
</evidence>
<keyword evidence="15" id="KW-1185">Reference proteome</keyword>
<dbReference type="PANTHER" id="PTHR32361:SF23">
    <property type="entry name" value="FERRIC-CHELATE REDUCTASE"/>
    <property type="match status" value="1"/>
</dbReference>
<evidence type="ECO:0000256" key="7">
    <source>
        <dbReference type="ARBA" id="ARBA00022982"/>
    </source>
</evidence>
<dbReference type="Gene3D" id="3.40.50.80">
    <property type="entry name" value="Nucleotide-binding domain of ferredoxin-NADP reductase (FNR) module"/>
    <property type="match status" value="1"/>
</dbReference>
<keyword evidence="9" id="KW-0560">Oxidoreductase</keyword>
<keyword evidence="5 12" id="KW-0812">Transmembrane</keyword>
<protein>
    <recommendedName>
        <fullName evidence="13">FAD-binding FR-type domain-containing protein</fullName>
    </recommendedName>
</protein>
<keyword evidence="11 12" id="KW-0472">Membrane</keyword>